<dbReference type="EMBL" id="AZBU02000003">
    <property type="protein sequence ID" value="TKR87646.1"/>
    <property type="molecule type" value="Genomic_DNA"/>
</dbReference>
<feature type="region of interest" description="Disordered" evidence="6">
    <location>
        <begin position="947"/>
        <end position="979"/>
    </location>
</feature>
<dbReference type="STRING" id="34508.A0A4U5NW06"/>
<sequence>MKTGSGGNEEELNQLRDEIDRHKQEQERLNAVLEERSKEQSTLQKEKEDILKQCQANEHALAELQAKLNEQEAVQTQLKEANEAEARKFEEEFQAKLKEREEAFQIVLKKRTEAEAGKSEAESADLRAQIEDLRAAAAQQSESSSGELQRLQEELRKQQEEQIRLSALLADVKDAPDEVATLRSEKENLQETVDQLKTALSSREEAIQAERQRCQANEDVLAELQAKLNEQEAVQTQLKEREEAFQIELKKRTEAEAGKSEAESAELRAQIEDLRAAGAQQSESSSGELQRLQEELRKQQEEQIRLSALLADVKDAPDEVATLRSEKENLQETVDRLKTALSSREEAIQAERQRCQANEDVLAELQAKLNEQEAVQTQLKEREEAFQIELKKRTEAEAGKSEAESAELRAQIEDLRAAGAQQSESSSGELQRLQEELRKQQEEQIRLSALLADVKDAPDEVATLRSEKENLQETVDRLKTALSSREEAIQAERQRCQANEDVLAELQAKLNEQEAVQTQLKEREEAFQIELKKRTEAEAEKSEAESAELRAQIEDLRAAAAQLSESSSGELQRLQEELRKQQEEQIRLSALLADVKDAPDEVATLRSEKENLQETVDRLKTALSSREEAIQAERQRCQANEDVLAELQAKLNEQEAVQTQLKEREEAFQIELKKRTEAEAEKSEAESAELRAQIEDLRAAAAQLSESSSGELQRLQEELRKQQEEQIRLSALLADVKDAPDEVATLRSEKENLQETVDRLKTALSSREEAIQAERQQSKMLQDFIKNMNEDMKKREVHVAAAEIEGSQEDLAAQVAALMKEKLELKADLSQKIDLFLETDNMRERKEKENLLKIEELEKELIDAKVKKSDNELIQDLERQVEFSHSIIATQQRRIDKLTEEIKQMNIALGQEGIAIEFEKKSKRKSAEQKKEIRKYCDICEEFDQHDTEDCPSQTLGEGDFEHKSHSSLDNAVEEKPASKRAWIRKFCDHCDEFDLHETEDCPNPQ</sequence>
<protein>
    <recommendedName>
        <fullName evidence="7">CLIP1 zinc knuckle domain-containing protein</fullName>
    </recommendedName>
</protein>
<feature type="region of interest" description="Disordered" evidence="6">
    <location>
        <begin position="392"/>
        <end position="436"/>
    </location>
</feature>
<reference evidence="8 9" key="2">
    <citation type="journal article" date="2019" name="G3 (Bethesda)">
        <title>Hybrid Assembly of the Genome of the Entomopathogenic Nematode Steinernema carpocapsae Identifies the X-Chromosome.</title>
        <authorList>
            <person name="Serra L."/>
            <person name="Macchietto M."/>
            <person name="Macias-Munoz A."/>
            <person name="McGill C.J."/>
            <person name="Rodriguez I.M."/>
            <person name="Rodriguez B."/>
            <person name="Murad R."/>
            <person name="Mortazavi A."/>
        </authorList>
    </citation>
    <scope>NUCLEOTIDE SEQUENCE [LARGE SCALE GENOMIC DNA]</scope>
    <source>
        <strain evidence="8 9">ALL</strain>
    </source>
</reference>
<feature type="region of interest" description="Disordered" evidence="6">
    <location>
        <begin position="132"/>
        <end position="155"/>
    </location>
</feature>
<evidence type="ECO:0000256" key="2">
    <source>
        <dbReference type="ARBA" id="ARBA00022490"/>
    </source>
</evidence>
<dbReference type="AlphaFoldDB" id="A0A4U5NW06"/>
<evidence type="ECO:0000256" key="3">
    <source>
        <dbReference type="ARBA" id="ARBA00022701"/>
    </source>
</evidence>
<keyword evidence="4" id="KW-0175">Coiled coil</keyword>
<feature type="compositionally biased region" description="Basic and acidic residues" evidence="6">
    <location>
        <begin position="392"/>
        <end position="416"/>
    </location>
</feature>
<evidence type="ECO:0000313" key="8">
    <source>
        <dbReference type="EMBL" id="TKR87646.1"/>
    </source>
</evidence>
<comment type="subcellular location">
    <subcellularLocation>
        <location evidence="1">Cytoplasm</location>
        <location evidence="1">Cytoskeleton</location>
    </subcellularLocation>
</comment>
<proteinExistence type="predicted"/>
<evidence type="ECO:0000256" key="5">
    <source>
        <dbReference type="ARBA" id="ARBA00023212"/>
    </source>
</evidence>
<dbReference type="OrthoDB" id="5412539at2759"/>
<dbReference type="Proteomes" id="UP000298663">
    <property type="component" value="Unassembled WGS sequence"/>
</dbReference>
<evidence type="ECO:0000259" key="7">
    <source>
        <dbReference type="Pfam" id="PF16641"/>
    </source>
</evidence>
<reference evidence="8 9" key="1">
    <citation type="journal article" date="2015" name="Genome Biol.">
        <title>Comparative genomics of Steinernema reveals deeply conserved gene regulatory networks.</title>
        <authorList>
            <person name="Dillman A.R."/>
            <person name="Macchietto M."/>
            <person name="Porter C.F."/>
            <person name="Rogers A."/>
            <person name="Williams B."/>
            <person name="Antoshechkin I."/>
            <person name="Lee M.M."/>
            <person name="Goodwin Z."/>
            <person name="Lu X."/>
            <person name="Lewis E.E."/>
            <person name="Goodrich-Blair H."/>
            <person name="Stock S.P."/>
            <person name="Adams B.J."/>
            <person name="Sternberg P.W."/>
            <person name="Mortazavi A."/>
        </authorList>
    </citation>
    <scope>NUCLEOTIDE SEQUENCE [LARGE SCALE GENOMIC DNA]</scope>
    <source>
        <strain evidence="8 9">ALL</strain>
    </source>
</reference>
<feature type="domain" description="CLIP1 zinc knuckle" evidence="7">
    <location>
        <begin position="934"/>
        <end position="951"/>
    </location>
</feature>
<feature type="compositionally biased region" description="Low complexity" evidence="6">
    <location>
        <begin position="135"/>
        <end position="149"/>
    </location>
</feature>
<feature type="compositionally biased region" description="Basic and acidic residues" evidence="6">
    <location>
        <begin position="13"/>
        <end position="24"/>
    </location>
</feature>
<feature type="compositionally biased region" description="Low complexity" evidence="6">
    <location>
        <begin position="280"/>
        <end position="290"/>
    </location>
</feature>
<keyword evidence="3" id="KW-0493">Microtubule</keyword>
<gene>
    <name evidence="8" type="ORF">L596_012014</name>
</gene>
<accession>A0A4U5NW06</accession>
<evidence type="ECO:0000256" key="4">
    <source>
        <dbReference type="ARBA" id="ARBA00023054"/>
    </source>
</evidence>
<feature type="compositionally biased region" description="Basic and acidic residues" evidence="6">
    <location>
        <begin position="960"/>
        <end position="978"/>
    </location>
</feature>
<feature type="domain" description="CLIP1 zinc knuckle" evidence="7">
    <location>
        <begin position="985"/>
        <end position="1002"/>
    </location>
</feature>
<feature type="region of interest" description="Disordered" evidence="6">
    <location>
        <begin position="1"/>
        <end position="24"/>
    </location>
</feature>
<keyword evidence="5" id="KW-0206">Cytoskeleton</keyword>
<keyword evidence="9" id="KW-1185">Reference proteome</keyword>
<name>A0A4U5NW06_STECR</name>
<dbReference type="GO" id="GO:0005874">
    <property type="term" value="C:microtubule"/>
    <property type="evidence" value="ECO:0007669"/>
    <property type="project" value="UniProtKB-KW"/>
</dbReference>
<feature type="region of interest" description="Disordered" evidence="6">
    <location>
        <begin position="274"/>
        <end position="295"/>
    </location>
</feature>
<keyword evidence="2" id="KW-0963">Cytoplasm</keyword>
<evidence type="ECO:0000256" key="6">
    <source>
        <dbReference type="SAM" id="MobiDB-lite"/>
    </source>
</evidence>
<evidence type="ECO:0000256" key="1">
    <source>
        <dbReference type="ARBA" id="ARBA00004245"/>
    </source>
</evidence>
<comment type="caution">
    <text evidence="8">The sequence shown here is derived from an EMBL/GenBank/DDBJ whole genome shotgun (WGS) entry which is preliminary data.</text>
</comment>
<evidence type="ECO:0000313" key="9">
    <source>
        <dbReference type="Proteomes" id="UP000298663"/>
    </source>
</evidence>
<dbReference type="Pfam" id="PF16641">
    <property type="entry name" value="CLIP1_ZNF"/>
    <property type="match status" value="2"/>
</dbReference>
<feature type="compositionally biased region" description="Low complexity" evidence="6">
    <location>
        <begin position="421"/>
        <end position="431"/>
    </location>
</feature>
<organism evidence="8 9">
    <name type="scientific">Steinernema carpocapsae</name>
    <name type="common">Entomopathogenic nematode</name>
    <dbReference type="NCBI Taxonomy" id="34508"/>
    <lineage>
        <taxon>Eukaryota</taxon>
        <taxon>Metazoa</taxon>
        <taxon>Ecdysozoa</taxon>
        <taxon>Nematoda</taxon>
        <taxon>Chromadorea</taxon>
        <taxon>Rhabditida</taxon>
        <taxon>Tylenchina</taxon>
        <taxon>Panagrolaimomorpha</taxon>
        <taxon>Strongyloidoidea</taxon>
        <taxon>Steinernematidae</taxon>
        <taxon>Steinernema</taxon>
    </lineage>
</organism>
<dbReference type="InterPro" id="IPR032108">
    <property type="entry name" value="CLIP1_ZNF"/>
</dbReference>